<feature type="compositionally biased region" description="Basic and acidic residues" evidence="1">
    <location>
        <begin position="91"/>
        <end position="113"/>
    </location>
</feature>
<sequence>MKATDEFARLANDSVKQGECPAPGDNREVTNEANIRLCAWLRTTSPPKKQLYGNGNGSMYQRRRDVRAGGYGFVGPRAVQRSPENWRHKKLVPEDDGGRNDRIRGVGEKEKKVTYSARNGNINGSARGLVHGKSNLDGCQSSGPKDADESDISNKQEETGWPGGVVSEIVETDQVMGCEEGLGLNPYKEPELVCNNDSLIGPISTSDMGEGSDSGLPMVDNWVSSQTQVLPKSGSTWKRVGRINKFLPSQSSLGVNIGKRESDTSRDVSNSSIKRTKNSNPKLEKESSQQTNGVLSNVVGVESETGIRMAMGEQTRGNRDRGTMEMDS</sequence>
<gene>
    <name evidence="2" type="ORF">LWI29_018278</name>
</gene>
<evidence type="ECO:0000313" key="3">
    <source>
        <dbReference type="Proteomes" id="UP001168877"/>
    </source>
</evidence>
<feature type="region of interest" description="Disordered" evidence="1">
    <location>
        <begin position="1"/>
        <end position="28"/>
    </location>
</feature>
<evidence type="ECO:0000313" key="2">
    <source>
        <dbReference type="EMBL" id="KAK0604689.1"/>
    </source>
</evidence>
<organism evidence="2 3">
    <name type="scientific">Acer saccharum</name>
    <name type="common">Sugar maple</name>
    <dbReference type="NCBI Taxonomy" id="4024"/>
    <lineage>
        <taxon>Eukaryota</taxon>
        <taxon>Viridiplantae</taxon>
        <taxon>Streptophyta</taxon>
        <taxon>Embryophyta</taxon>
        <taxon>Tracheophyta</taxon>
        <taxon>Spermatophyta</taxon>
        <taxon>Magnoliopsida</taxon>
        <taxon>eudicotyledons</taxon>
        <taxon>Gunneridae</taxon>
        <taxon>Pentapetalae</taxon>
        <taxon>rosids</taxon>
        <taxon>malvids</taxon>
        <taxon>Sapindales</taxon>
        <taxon>Sapindaceae</taxon>
        <taxon>Hippocastanoideae</taxon>
        <taxon>Acereae</taxon>
        <taxon>Acer</taxon>
    </lineage>
</organism>
<protein>
    <submittedName>
        <fullName evidence="2">Uncharacterized protein</fullName>
    </submittedName>
</protein>
<feature type="compositionally biased region" description="Polar residues" evidence="1">
    <location>
        <begin position="267"/>
        <end position="281"/>
    </location>
</feature>
<dbReference type="Proteomes" id="UP001168877">
    <property type="component" value="Unassembled WGS sequence"/>
</dbReference>
<accession>A0AA39VZT3</accession>
<name>A0AA39VZT3_ACESA</name>
<evidence type="ECO:0000256" key="1">
    <source>
        <dbReference type="SAM" id="MobiDB-lite"/>
    </source>
</evidence>
<keyword evidence="3" id="KW-1185">Reference proteome</keyword>
<feature type="compositionally biased region" description="Basic and acidic residues" evidence="1">
    <location>
        <begin position="316"/>
        <end position="328"/>
    </location>
</feature>
<feature type="region of interest" description="Disordered" evidence="1">
    <location>
        <begin position="253"/>
        <end position="328"/>
    </location>
</feature>
<reference evidence="2" key="1">
    <citation type="journal article" date="2022" name="Plant J.">
        <title>Strategies of tolerance reflected in two North American maple genomes.</title>
        <authorList>
            <person name="McEvoy S.L."/>
            <person name="Sezen U.U."/>
            <person name="Trouern-Trend A."/>
            <person name="McMahon S.M."/>
            <person name="Schaberg P.G."/>
            <person name="Yang J."/>
            <person name="Wegrzyn J.L."/>
            <person name="Swenson N.G."/>
        </authorList>
    </citation>
    <scope>NUCLEOTIDE SEQUENCE</scope>
    <source>
        <strain evidence="2">NS2018</strain>
    </source>
</reference>
<dbReference type="EMBL" id="JAUESC010000002">
    <property type="protein sequence ID" value="KAK0604689.1"/>
    <property type="molecule type" value="Genomic_DNA"/>
</dbReference>
<dbReference type="AlphaFoldDB" id="A0AA39VZT3"/>
<feature type="region of interest" description="Disordered" evidence="1">
    <location>
        <begin position="89"/>
        <end position="163"/>
    </location>
</feature>
<proteinExistence type="predicted"/>
<reference evidence="2" key="2">
    <citation type="submission" date="2023-06" db="EMBL/GenBank/DDBJ databases">
        <authorList>
            <person name="Swenson N.G."/>
            <person name="Wegrzyn J.L."/>
            <person name="Mcevoy S.L."/>
        </authorList>
    </citation>
    <scope>NUCLEOTIDE SEQUENCE</scope>
    <source>
        <strain evidence="2">NS2018</strain>
        <tissue evidence="2">Leaf</tissue>
    </source>
</reference>
<comment type="caution">
    <text evidence="2">The sequence shown here is derived from an EMBL/GenBank/DDBJ whole genome shotgun (WGS) entry which is preliminary data.</text>
</comment>